<sequence>MKSTLGGHFCSALLLTLALLSAPLLAEEPDTGPDSVLFRYKNADGNLVVQQSIPPDAAARGYDIITSTGRILKTVKASPKGADAVRAAERMRREAELAEWDARLKRRFSTVKDIESAKQRSLTELRGNLSILRANLSGVTSQLEEQQRRAGIMERNGRPVSDTLKTNIAALEAELVEIHKQIEQRGQTLEGAAAKFDKDIERFKEINP</sequence>
<evidence type="ECO:0000256" key="1">
    <source>
        <dbReference type="SAM" id="Coils"/>
    </source>
</evidence>
<dbReference type="RefSeq" id="WP_339616715.1">
    <property type="nucleotide sequence ID" value="NZ_AP031500.1"/>
</dbReference>
<accession>A0ABV7HS67</accession>
<reference evidence="4" key="1">
    <citation type="journal article" date="2019" name="Int. J. Syst. Evol. Microbiol.">
        <title>The Global Catalogue of Microorganisms (GCM) 10K type strain sequencing project: providing services to taxonomists for standard genome sequencing and annotation.</title>
        <authorList>
            <consortium name="The Broad Institute Genomics Platform"/>
            <consortium name="The Broad Institute Genome Sequencing Center for Infectious Disease"/>
            <person name="Wu L."/>
            <person name="Ma J."/>
        </authorList>
    </citation>
    <scope>NUCLEOTIDE SEQUENCE [LARGE SCALE GENOMIC DNA]</scope>
    <source>
        <strain evidence="4">KCTC 52141</strain>
    </source>
</reference>
<evidence type="ECO:0000256" key="2">
    <source>
        <dbReference type="SAM" id="SignalP"/>
    </source>
</evidence>
<protein>
    <recommendedName>
        <fullName evidence="5">DUF4124 domain-containing protein</fullName>
    </recommendedName>
</protein>
<evidence type="ECO:0008006" key="5">
    <source>
        <dbReference type="Google" id="ProtNLM"/>
    </source>
</evidence>
<feature type="chain" id="PRO_5046555819" description="DUF4124 domain-containing protein" evidence="2">
    <location>
        <begin position="27"/>
        <end position="208"/>
    </location>
</feature>
<proteinExistence type="predicted"/>
<keyword evidence="1" id="KW-0175">Coiled coil</keyword>
<dbReference type="EMBL" id="JBHRTL010000004">
    <property type="protein sequence ID" value="MFC3154447.1"/>
    <property type="molecule type" value="Genomic_DNA"/>
</dbReference>
<name>A0ABV7HS67_9GAMM</name>
<keyword evidence="4" id="KW-1185">Reference proteome</keyword>
<gene>
    <name evidence="3" type="ORF">ACFOEB_04465</name>
</gene>
<feature type="signal peptide" evidence="2">
    <location>
        <begin position="1"/>
        <end position="26"/>
    </location>
</feature>
<organism evidence="3 4">
    <name type="scientific">Gilvimarinus japonicus</name>
    <dbReference type="NCBI Taxonomy" id="1796469"/>
    <lineage>
        <taxon>Bacteria</taxon>
        <taxon>Pseudomonadati</taxon>
        <taxon>Pseudomonadota</taxon>
        <taxon>Gammaproteobacteria</taxon>
        <taxon>Cellvibrionales</taxon>
        <taxon>Cellvibrionaceae</taxon>
        <taxon>Gilvimarinus</taxon>
    </lineage>
</organism>
<dbReference type="Proteomes" id="UP001595548">
    <property type="component" value="Unassembled WGS sequence"/>
</dbReference>
<evidence type="ECO:0000313" key="4">
    <source>
        <dbReference type="Proteomes" id="UP001595548"/>
    </source>
</evidence>
<evidence type="ECO:0000313" key="3">
    <source>
        <dbReference type="EMBL" id="MFC3154447.1"/>
    </source>
</evidence>
<comment type="caution">
    <text evidence="3">The sequence shown here is derived from an EMBL/GenBank/DDBJ whole genome shotgun (WGS) entry which is preliminary data.</text>
</comment>
<keyword evidence="2" id="KW-0732">Signal</keyword>
<feature type="coiled-coil region" evidence="1">
    <location>
        <begin position="129"/>
        <end position="181"/>
    </location>
</feature>